<evidence type="ECO:0000313" key="3">
    <source>
        <dbReference type="Proteomes" id="UP001215280"/>
    </source>
</evidence>
<name>A0AAD7IX23_9AGAR</name>
<accession>A0AAD7IX23</accession>
<reference evidence="2" key="1">
    <citation type="submission" date="2023-03" db="EMBL/GenBank/DDBJ databases">
        <title>Massive genome expansion in bonnet fungi (Mycena s.s.) driven by repeated elements and novel gene families across ecological guilds.</title>
        <authorList>
            <consortium name="Lawrence Berkeley National Laboratory"/>
            <person name="Harder C.B."/>
            <person name="Miyauchi S."/>
            <person name="Viragh M."/>
            <person name="Kuo A."/>
            <person name="Thoen E."/>
            <person name="Andreopoulos B."/>
            <person name="Lu D."/>
            <person name="Skrede I."/>
            <person name="Drula E."/>
            <person name="Henrissat B."/>
            <person name="Morin E."/>
            <person name="Kohler A."/>
            <person name="Barry K."/>
            <person name="LaButti K."/>
            <person name="Morin E."/>
            <person name="Salamov A."/>
            <person name="Lipzen A."/>
            <person name="Mereny Z."/>
            <person name="Hegedus B."/>
            <person name="Baldrian P."/>
            <person name="Stursova M."/>
            <person name="Weitz H."/>
            <person name="Taylor A."/>
            <person name="Grigoriev I.V."/>
            <person name="Nagy L.G."/>
            <person name="Martin F."/>
            <person name="Kauserud H."/>
        </authorList>
    </citation>
    <scope>NUCLEOTIDE SEQUENCE</scope>
    <source>
        <strain evidence="2">CBHHK188m</strain>
    </source>
</reference>
<keyword evidence="3" id="KW-1185">Reference proteome</keyword>
<evidence type="ECO:0000313" key="2">
    <source>
        <dbReference type="EMBL" id="KAJ7752236.1"/>
    </source>
</evidence>
<gene>
    <name evidence="2" type="ORF">DFH07DRAFT_1061732</name>
</gene>
<feature type="compositionally biased region" description="Basic and acidic residues" evidence="1">
    <location>
        <begin position="302"/>
        <end position="316"/>
    </location>
</feature>
<comment type="caution">
    <text evidence="2">The sequence shown here is derived from an EMBL/GenBank/DDBJ whole genome shotgun (WGS) entry which is preliminary data.</text>
</comment>
<protein>
    <submittedName>
        <fullName evidence="2">Uncharacterized protein</fullName>
    </submittedName>
</protein>
<evidence type="ECO:0000256" key="1">
    <source>
        <dbReference type="SAM" id="MobiDB-lite"/>
    </source>
</evidence>
<organism evidence="2 3">
    <name type="scientific">Mycena maculata</name>
    <dbReference type="NCBI Taxonomy" id="230809"/>
    <lineage>
        <taxon>Eukaryota</taxon>
        <taxon>Fungi</taxon>
        <taxon>Dikarya</taxon>
        <taxon>Basidiomycota</taxon>
        <taxon>Agaricomycotina</taxon>
        <taxon>Agaricomycetes</taxon>
        <taxon>Agaricomycetidae</taxon>
        <taxon>Agaricales</taxon>
        <taxon>Marasmiineae</taxon>
        <taxon>Mycenaceae</taxon>
        <taxon>Mycena</taxon>
    </lineage>
</organism>
<sequence length="331" mass="36506">MGLDTGDGHLQQGHPPCIDGLNRIWMEHVLCFYAPPGYTPVGGLSIPTLAAKRTLAPIIPCLQPRTLTARSSLERRRIVREEVHTGPTLSFCLFPAHRSFIDLVIAPRTTRANPRSTPRRLLVHSHRPRLSSPFYSQPSLSSPLLRVTSRLCNHAAPFPSLRSPSNSVSPTSLSSCMQSFDVFPSSRAVCRDAIECRHFVHSYSFPAHNRRIRINIALSASCAPSFGLSLVGPPVSRVPRCWIGFAVARCRGCESRRVPPPLLFIPSSPPWPVSLSDLHGGHAPPPPPPPPPHLPLACPYSRDAHDPRTRAQDPHTIRHPAPYQQCHLLDP</sequence>
<feature type="non-terminal residue" evidence="2">
    <location>
        <position position="1"/>
    </location>
</feature>
<dbReference type="EMBL" id="JARJLG010000075">
    <property type="protein sequence ID" value="KAJ7752236.1"/>
    <property type="molecule type" value="Genomic_DNA"/>
</dbReference>
<feature type="compositionally biased region" description="Pro residues" evidence="1">
    <location>
        <begin position="283"/>
        <end position="294"/>
    </location>
</feature>
<dbReference type="AlphaFoldDB" id="A0AAD7IX23"/>
<feature type="region of interest" description="Disordered" evidence="1">
    <location>
        <begin position="275"/>
        <end position="323"/>
    </location>
</feature>
<proteinExistence type="predicted"/>
<dbReference type="Proteomes" id="UP001215280">
    <property type="component" value="Unassembled WGS sequence"/>
</dbReference>